<reference evidence="3 4" key="2">
    <citation type="submission" date="2025-04" db="UniProtKB">
        <authorList>
            <consortium name="RefSeq"/>
        </authorList>
    </citation>
    <scope>IDENTIFICATION</scope>
    <source>
        <strain evidence="3 4">S238N-H82</strain>
        <tissue evidence="3 4">Testes</tissue>
    </source>
</reference>
<evidence type="ECO:0000313" key="2">
    <source>
        <dbReference type="Proteomes" id="UP000001554"/>
    </source>
</evidence>
<dbReference type="GeneID" id="118416725"/>
<dbReference type="OMA" id="VGTIMSC"/>
<feature type="transmembrane region" description="Helical" evidence="1">
    <location>
        <begin position="41"/>
        <end position="64"/>
    </location>
</feature>
<keyword evidence="1" id="KW-0812">Transmembrane</keyword>
<proteinExistence type="predicted"/>
<feature type="transmembrane region" description="Helical" evidence="1">
    <location>
        <begin position="76"/>
        <end position="102"/>
    </location>
</feature>
<keyword evidence="2" id="KW-1185">Reference proteome</keyword>
<dbReference type="Proteomes" id="UP000001554">
    <property type="component" value="Chromosome 5"/>
</dbReference>
<gene>
    <name evidence="3 4" type="primary">LOC118416725</name>
</gene>
<evidence type="ECO:0000313" key="3">
    <source>
        <dbReference type="RefSeq" id="XP_035677832.1"/>
    </source>
</evidence>
<dbReference type="PANTHER" id="PTHR23320">
    <property type="entry name" value="MEMBRANE-SPANNING 4-DOMAINS SUBFAMILY A MS4A -RELATED"/>
    <property type="match status" value="1"/>
</dbReference>
<dbReference type="PANTHER" id="PTHR23320:SF165">
    <property type="entry name" value="MARVEL DOMAIN-CONTAINING PROTEIN"/>
    <property type="match status" value="1"/>
</dbReference>
<dbReference type="OrthoDB" id="10007625at2759"/>
<evidence type="ECO:0000256" key="1">
    <source>
        <dbReference type="SAM" id="Phobius"/>
    </source>
</evidence>
<feature type="transmembrane region" description="Helical" evidence="1">
    <location>
        <begin position="122"/>
        <end position="143"/>
    </location>
</feature>
<dbReference type="InterPro" id="IPR030417">
    <property type="entry name" value="MS4A"/>
</dbReference>
<accession>A0A9J7L7V1</accession>
<dbReference type="RefSeq" id="XP_035677833.1">
    <property type="nucleotide sequence ID" value="XM_035821940.1"/>
</dbReference>
<reference evidence="2" key="1">
    <citation type="journal article" date="2020" name="Nat. Ecol. Evol.">
        <title>Deeply conserved synteny resolves early events in vertebrate evolution.</title>
        <authorList>
            <person name="Simakov O."/>
            <person name="Marletaz F."/>
            <person name="Yue J.X."/>
            <person name="O'Connell B."/>
            <person name="Jenkins J."/>
            <person name="Brandt A."/>
            <person name="Calef R."/>
            <person name="Tung C.H."/>
            <person name="Huang T.K."/>
            <person name="Schmutz J."/>
            <person name="Satoh N."/>
            <person name="Yu J.K."/>
            <person name="Putnam N.H."/>
            <person name="Green R.E."/>
            <person name="Rokhsar D.S."/>
        </authorList>
    </citation>
    <scope>NUCLEOTIDE SEQUENCE [LARGE SCALE GENOMIC DNA]</scope>
    <source>
        <strain evidence="2">S238N-H82</strain>
    </source>
</reference>
<keyword evidence="1" id="KW-1133">Transmembrane helix</keyword>
<name>A0A9J7L7V1_BRAFL</name>
<dbReference type="RefSeq" id="XP_035677832.1">
    <property type="nucleotide sequence ID" value="XM_035821939.1"/>
</dbReference>
<dbReference type="KEGG" id="bfo:118416725"/>
<keyword evidence="1" id="KW-0472">Membrane</keyword>
<evidence type="ECO:0000313" key="4">
    <source>
        <dbReference type="RefSeq" id="XP_035677833.1"/>
    </source>
</evidence>
<protein>
    <submittedName>
        <fullName evidence="3 4">Uncharacterized protein LOC118416725</fullName>
    </submittedName>
</protein>
<organism evidence="2 4">
    <name type="scientific">Branchiostoma floridae</name>
    <name type="common">Florida lancelet</name>
    <name type="synonym">Amphioxus</name>
    <dbReference type="NCBI Taxonomy" id="7739"/>
    <lineage>
        <taxon>Eukaryota</taxon>
        <taxon>Metazoa</taxon>
        <taxon>Chordata</taxon>
        <taxon>Cephalochordata</taxon>
        <taxon>Leptocardii</taxon>
        <taxon>Amphioxiformes</taxon>
        <taxon>Branchiostomatidae</taxon>
        <taxon>Branchiostoma</taxon>
    </lineage>
</organism>
<dbReference type="AlphaFoldDB" id="A0A9J7L7V1"/>
<sequence>MPYNGKYVQGVGWTLVVLGSLNIILGVVADVLFGVTGAFTIFHYISTPIWCGVMVLVSGIVGICSGKNSTSKGQMVAFLVCGTVTIFFGITLLLIATIGALVDGKDCDREHKSYHNPCSSPAIALHAVNGALALAEIVIAFVGSIMSCSGLASPTVAYNQLSPNGQPSYVIVPPGAQGVPYPQQQVFVAQRPYPTQGYYGTMAPPPYVPQSNIGAAPAESKTLTPA</sequence>
<feature type="transmembrane region" description="Helical" evidence="1">
    <location>
        <begin position="12"/>
        <end position="35"/>
    </location>
</feature>